<evidence type="ECO:0000313" key="1">
    <source>
        <dbReference type="EMBL" id="EGG52635.1"/>
    </source>
</evidence>
<protein>
    <submittedName>
        <fullName evidence="1">Uncharacterized protein</fullName>
    </submittedName>
</protein>
<dbReference type="HOGENOM" id="CLU_3064444_0_0_10"/>
<evidence type="ECO:0000313" key="2">
    <source>
        <dbReference type="Proteomes" id="UP000005546"/>
    </source>
</evidence>
<proteinExistence type="predicted"/>
<accession>F3QV54</accession>
<sequence>MHLSACCHAEEAKSFCAKRKIVRLRMIFRLAQKKIASCPRQCPPLYEVGLKHG</sequence>
<dbReference type="STRING" id="762982.HMPREF9442_02079"/>
<name>F3QV54_9BACT</name>
<organism evidence="1 2">
    <name type="scientific">Paraprevotella xylaniphila YIT 11841</name>
    <dbReference type="NCBI Taxonomy" id="762982"/>
    <lineage>
        <taxon>Bacteria</taxon>
        <taxon>Pseudomonadati</taxon>
        <taxon>Bacteroidota</taxon>
        <taxon>Bacteroidia</taxon>
        <taxon>Bacteroidales</taxon>
        <taxon>Prevotellaceae</taxon>
        <taxon>Paraprevotella</taxon>
    </lineage>
</organism>
<dbReference type="EMBL" id="AFBR01000065">
    <property type="protein sequence ID" value="EGG52635.1"/>
    <property type="molecule type" value="Genomic_DNA"/>
</dbReference>
<gene>
    <name evidence="1" type="ORF">HMPREF9442_02079</name>
</gene>
<comment type="caution">
    <text evidence="1">The sequence shown here is derived from an EMBL/GenBank/DDBJ whole genome shotgun (WGS) entry which is preliminary data.</text>
</comment>
<dbReference type="AlphaFoldDB" id="F3QV54"/>
<keyword evidence="2" id="KW-1185">Reference proteome</keyword>
<reference evidence="1 2" key="1">
    <citation type="submission" date="2011-02" db="EMBL/GenBank/DDBJ databases">
        <authorList>
            <person name="Weinstock G."/>
            <person name="Sodergren E."/>
            <person name="Clifton S."/>
            <person name="Fulton L."/>
            <person name="Fulton B."/>
            <person name="Courtney L."/>
            <person name="Fronick C."/>
            <person name="Harrison M."/>
            <person name="Strong C."/>
            <person name="Farmer C."/>
            <person name="Delahaunty K."/>
            <person name="Markovic C."/>
            <person name="Hall O."/>
            <person name="Minx P."/>
            <person name="Tomlinson C."/>
            <person name="Mitreva M."/>
            <person name="Hou S."/>
            <person name="Chen J."/>
            <person name="Wollam A."/>
            <person name="Pepin K.H."/>
            <person name="Johnson M."/>
            <person name="Bhonagiri V."/>
            <person name="Zhang X."/>
            <person name="Suruliraj S."/>
            <person name="Warren W."/>
            <person name="Chinwalla A."/>
            <person name="Mardis E.R."/>
            <person name="Wilson R.K."/>
        </authorList>
    </citation>
    <scope>NUCLEOTIDE SEQUENCE [LARGE SCALE GENOMIC DNA]</scope>
    <source>
        <strain evidence="1 2">YIT 11841</strain>
    </source>
</reference>
<dbReference type="Proteomes" id="UP000005546">
    <property type="component" value="Unassembled WGS sequence"/>
</dbReference>